<proteinExistence type="predicted"/>
<feature type="transmembrane region" description="Helical" evidence="2">
    <location>
        <begin position="85"/>
        <end position="106"/>
    </location>
</feature>
<feature type="transmembrane region" description="Helical" evidence="2">
    <location>
        <begin position="133"/>
        <end position="153"/>
    </location>
</feature>
<name>A0ABY7SPD8_9RHOB</name>
<evidence type="ECO:0000313" key="4">
    <source>
        <dbReference type="Proteomes" id="UP001219349"/>
    </source>
</evidence>
<dbReference type="EMBL" id="CP067136">
    <property type="protein sequence ID" value="WCR08851.1"/>
    <property type="molecule type" value="Genomic_DNA"/>
</dbReference>
<reference evidence="3 4" key="1">
    <citation type="submission" date="2021-01" db="EMBL/GenBank/DDBJ databases">
        <title>Biogeographic distribution of Paracoccus.</title>
        <authorList>
            <person name="Hollensteiner J."/>
            <person name="Leineberger J."/>
            <person name="Brinkhoff T."/>
            <person name="Daniel R."/>
        </authorList>
    </citation>
    <scope>NUCLEOTIDE SEQUENCE [LARGE SCALE GENOMIC DNA]</scope>
    <source>
        <strain evidence="3 4">KCTC 22803</strain>
    </source>
</reference>
<keyword evidence="2" id="KW-0472">Membrane</keyword>
<evidence type="ECO:0000256" key="2">
    <source>
        <dbReference type="SAM" id="Phobius"/>
    </source>
</evidence>
<evidence type="ECO:0000256" key="1">
    <source>
        <dbReference type="SAM" id="MobiDB-lite"/>
    </source>
</evidence>
<dbReference type="RefSeq" id="WP_272833922.1">
    <property type="nucleotide sequence ID" value="NZ_CP067136.1"/>
</dbReference>
<accession>A0ABY7SPD8</accession>
<feature type="region of interest" description="Disordered" evidence="1">
    <location>
        <begin position="257"/>
        <end position="349"/>
    </location>
</feature>
<feature type="compositionally biased region" description="Polar residues" evidence="1">
    <location>
        <begin position="320"/>
        <end position="347"/>
    </location>
</feature>
<organism evidence="3 4">
    <name type="scientific">Paracoccus fistulariae</name>
    <dbReference type="NCBI Taxonomy" id="658446"/>
    <lineage>
        <taxon>Bacteria</taxon>
        <taxon>Pseudomonadati</taxon>
        <taxon>Pseudomonadota</taxon>
        <taxon>Alphaproteobacteria</taxon>
        <taxon>Rhodobacterales</taxon>
        <taxon>Paracoccaceae</taxon>
        <taxon>Paracoccus</taxon>
    </lineage>
</organism>
<keyword evidence="4" id="KW-1185">Reference proteome</keyword>
<gene>
    <name evidence="3" type="ORF">JHX87_08700</name>
</gene>
<keyword evidence="2" id="KW-1133">Transmembrane helix</keyword>
<feature type="compositionally biased region" description="Polar residues" evidence="1">
    <location>
        <begin position="206"/>
        <end position="215"/>
    </location>
</feature>
<keyword evidence="2" id="KW-0812">Transmembrane</keyword>
<dbReference type="Proteomes" id="UP001219349">
    <property type="component" value="Chromosome"/>
</dbReference>
<sequence length="385" mass="40744">MDLVAEVVTSIWNGLKSLGRFLLRVLKGIGNSLFRMNDWLALAIRYVVLITSTAAVASFGPILLVLRYAFPALEVPALSNAARNWPFWAIFIILCFSVFTIAVIVAEIRDREASLDEATDSALARLLKKVSLLFSRIVAAVLMVIAFINISGLRNELLCSSARLAAVCSAIDTAVWGVATPDLPDVSNATARRTTSELGPHVPIASDSSVNSVQPASRDHELEPWLSQTPESTAAATAEPQNLGQPGLAAIPPAQAATPVLGPAPETLKAEPSAPAPSEPTAAQRPDAGTARDTPSELAAPPVAPALNVSSRPPERPTDPQKSQTVPSQMSIAPNQTASTPRSTRQVAPQLCDGQNRVIRRRGLTCVVDPCGNIVPNINPACDDL</sequence>
<feature type="region of interest" description="Disordered" evidence="1">
    <location>
        <begin position="192"/>
        <end position="221"/>
    </location>
</feature>
<protein>
    <submittedName>
        <fullName evidence="3">Uncharacterized protein</fullName>
    </submittedName>
</protein>
<evidence type="ECO:0000313" key="3">
    <source>
        <dbReference type="EMBL" id="WCR08851.1"/>
    </source>
</evidence>
<feature type="transmembrane region" description="Helical" evidence="2">
    <location>
        <begin position="43"/>
        <end position="65"/>
    </location>
</feature>